<evidence type="ECO:0000259" key="9">
    <source>
        <dbReference type="Pfam" id="PF01432"/>
    </source>
</evidence>
<accession>A0ABU5K836</accession>
<keyword evidence="5 7" id="KW-0862">Zinc</keyword>
<dbReference type="InterPro" id="IPR045090">
    <property type="entry name" value="Pept_M3A_M3B"/>
</dbReference>
<evidence type="ECO:0000313" key="10">
    <source>
        <dbReference type="EMBL" id="MDZ5661009.1"/>
    </source>
</evidence>
<comment type="cofactor">
    <cofactor evidence="7">
        <name>Zn(2+)</name>
        <dbReference type="ChEBI" id="CHEBI:29105"/>
    </cofactor>
    <text evidence="7">Binds 1 zinc ion.</text>
</comment>
<evidence type="ECO:0000256" key="8">
    <source>
        <dbReference type="SAM" id="MobiDB-lite"/>
    </source>
</evidence>
<feature type="compositionally biased region" description="Low complexity" evidence="8">
    <location>
        <begin position="7"/>
        <end position="22"/>
    </location>
</feature>
<dbReference type="EMBL" id="JAXQPW010000001">
    <property type="protein sequence ID" value="MDZ5661009.1"/>
    <property type="molecule type" value="Genomic_DNA"/>
</dbReference>
<dbReference type="Pfam" id="PF01432">
    <property type="entry name" value="Peptidase_M3"/>
    <property type="match status" value="1"/>
</dbReference>
<feature type="domain" description="Peptidase M3A/M3B catalytic" evidence="9">
    <location>
        <begin position="230"/>
        <end position="653"/>
    </location>
</feature>
<dbReference type="InterPro" id="IPR024080">
    <property type="entry name" value="Neurolysin/TOP_N"/>
</dbReference>
<evidence type="ECO:0000256" key="3">
    <source>
        <dbReference type="ARBA" id="ARBA00022723"/>
    </source>
</evidence>
<organism evidence="10 11">
    <name type="scientific">Nocardioides renjunii</name>
    <dbReference type="NCBI Taxonomy" id="3095075"/>
    <lineage>
        <taxon>Bacteria</taxon>
        <taxon>Bacillati</taxon>
        <taxon>Actinomycetota</taxon>
        <taxon>Actinomycetes</taxon>
        <taxon>Propionibacteriales</taxon>
        <taxon>Nocardioidaceae</taxon>
        <taxon>Nocardioides</taxon>
    </lineage>
</organism>
<gene>
    <name evidence="10" type="ORF">SFC79_04465</name>
</gene>
<dbReference type="Gene3D" id="3.40.390.10">
    <property type="entry name" value="Collagenase (Catalytic Domain)"/>
    <property type="match status" value="1"/>
</dbReference>
<dbReference type="PANTHER" id="PTHR11804">
    <property type="entry name" value="PROTEASE M3 THIMET OLIGOPEPTIDASE-RELATED"/>
    <property type="match status" value="1"/>
</dbReference>
<proteinExistence type="inferred from homology"/>
<keyword evidence="2 7" id="KW-0645">Protease</keyword>
<comment type="caution">
    <text evidence="10">The sequence shown here is derived from an EMBL/GenBank/DDBJ whole genome shotgun (WGS) entry which is preliminary data.</text>
</comment>
<dbReference type="GO" id="GO:0016787">
    <property type="term" value="F:hydrolase activity"/>
    <property type="evidence" value="ECO:0007669"/>
    <property type="project" value="UniProtKB-KW"/>
</dbReference>
<dbReference type="SUPFAM" id="SSF55486">
    <property type="entry name" value="Metalloproteases ('zincins'), catalytic domain"/>
    <property type="match status" value="1"/>
</dbReference>
<keyword evidence="6 7" id="KW-0482">Metalloprotease</keyword>
<protein>
    <submittedName>
        <fullName evidence="10">M3 family metallopeptidase</fullName>
        <ecNumber evidence="10">3.4.24.-</ecNumber>
    </submittedName>
</protein>
<name>A0ABU5K836_9ACTN</name>
<sequence>MAHDTDTQPTSASPGPAPATEPIALPGTGDWLGWVAGRCEEQLAEARRQVDLVKTGPARAAEALAAWNRAETALANAEAVSLWSEVHPDAAVRDRADELSQDVQKYVTELGQDRDLFAVLDGLSASTDLAELDADARRVLEQTLRDFRRTGVDRDEATRERLRELSEQGVRLSQDFGRHIRDDVRSVRVAPERLVGLPDDYRAAHPADEDGLVTITTDYPDLVPFMTFGADGEARRELALAQNNVAWPANDQVLQDIFAVRRETAALLGYDSWPDYDTEVKMIGSGRAVADFIDRIGDAAAERAGQEVAVLLERKRLDVPTADTVTTYDSRYYSELVRREQYDVDGQVVRTYFPFEQVRQGLLDVTGRLFGLEWTPVDRAEAGTWHDDVATYDVGLDGRRIGRIHLDLHPREGKFKHAAQFDLVRGVAGRQLPEGVLVCNFARGLMEHDEVVTLFHEFGHLVHHVLGGQGEWIRFSGVATEWDFVEAPSQMLEEWAWDTDVLATFARNADGETIPADLVAAMRRADHFGKGLYAAQQMAYAARSYWFHARQHDDLTAYGDELQRRYSAFPPLEGAHMHCAFGHLDGYSSGYYTYMWSLVIAKDLFSAFDADDLFAADVATTYRDRVLAMGGRKDAADLVADFLGRPYSFDSWAAWLAE</sequence>
<evidence type="ECO:0000256" key="6">
    <source>
        <dbReference type="ARBA" id="ARBA00023049"/>
    </source>
</evidence>
<evidence type="ECO:0000256" key="7">
    <source>
        <dbReference type="RuleBase" id="RU003435"/>
    </source>
</evidence>
<evidence type="ECO:0000313" key="11">
    <source>
        <dbReference type="Proteomes" id="UP001291999"/>
    </source>
</evidence>
<evidence type="ECO:0000256" key="5">
    <source>
        <dbReference type="ARBA" id="ARBA00022833"/>
    </source>
</evidence>
<feature type="region of interest" description="Disordered" evidence="8">
    <location>
        <begin position="1"/>
        <end position="26"/>
    </location>
</feature>
<dbReference type="CDD" id="cd06455">
    <property type="entry name" value="M3A_TOP"/>
    <property type="match status" value="1"/>
</dbReference>
<dbReference type="EC" id="3.4.24.-" evidence="10"/>
<dbReference type="Gene3D" id="1.20.1050.40">
    <property type="entry name" value="Endopeptidase. Chain P, domain 1"/>
    <property type="match status" value="1"/>
</dbReference>
<evidence type="ECO:0000256" key="2">
    <source>
        <dbReference type="ARBA" id="ARBA00022670"/>
    </source>
</evidence>
<dbReference type="Proteomes" id="UP001291999">
    <property type="component" value="Unassembled WGS sequence"/>
</dbReference>
<evidence type="ECO:0000256" key="1">
    <source>
        <dbReference type="ARBA" id="ARBA00006040"/>
    </source>
</evidence>
<keyword evidence="11" id="KW-1185">Reference proteome</keyword>
<comment type="similarity">
    <text evidence="1 7">Belongs to the peptidase M3 family.</text>
</comment>
<dbReference type="InterPro" id="IPR024079">
    <property type="entry name" value="MetalloPept_cat_dom_sf"/>
</dbReference>
<dbReference type="InterPro" id="IPR001567">
    <property type="entry name" value="Pept_M3A_M3B_dom"/>
</dbReference>
<evidence type="ECO:0000256" key="4">
    <source>
        <dbReference type="ARBA" id="ARBA00022801"/>
    </source>
</evidence>
<keyword evidence="3 7" id="KW-0479">Metal-binding</keyword>
<keyword evidence="4 7" id="KW-0378">Hydrolase</keyword>
<dbReference type="RefSeq" id="WP_322423388.1">
    <property type="nucleotide sequence ID" value="NZ_JAXQPW010000001.1"/>
</dbReference>
<dbReference type="PANTHER" id="PTHR11804:SF84">
    <property type="entry name" value="SACCHAROLYSIN"/>
    <property type="match status" value="1"/>
</dbReference>
<dbReference type="Gene3D" id="1.10.1370.10">
    <property type="entry name" value="Neurolysin, domain 3"/>
    <property type="match status" value="1"/>
</dbReference>
<dbReference type="InterPro" id="IPR024077">
    <property type="entry name" value="Neurolysin/TOP_dom2"/>
</dbReference>
<reference evidence="10 11" key="1">
    <citation type="submission" date="2023-11" db="EMBL/GenBank/DDBJ databases">
        <title>Novel species in genus Nocardioides.</title>
        <authorList>
            <person name="Zhou H."/>
        </authorList>
    </citation>
    <scope>NUCLEOTIDE SEQUENCE [LARGE SCALE GENOMIC DNA]</scope>
    <source>
        <strain evidence="10 11">S-58</strain>
    </source>
</reference>